<comment type="catalytic activity">
    <reaction evidence="1 8 9">
        <text>[protein]-peptidylproline (omega=180) = [protein]-peptidylproline (omega=0)</text>
        <dbReference type="Rhea" id="RHEA:16237"/>
        <dbReference type="Rhea" id="RHEA-COMP:10747"/>
        <dbReference type="Rhea" id="RHEA-COMP:10748"/>
        <dbReference type="ChEBI" id="CHEBI:83833"/>
        <dbReference type="ChEBI" id="CHEBI:83834"/>
        <dbReference type="EC" id="5.2.1.8"/>
    </reaction>
</comment>
<evidence type="ECO:0000259" key="10">
    <source>
        <dbReference type="PROSITE" id="PS50059"/>
    </source>
</evidence>
<keyword evidence="6" id="KW-0143">Chaperone</keyword>
<evidence type="ECO:0000256" key="6">
    <source>
        <dbReference type="ARBA" id="ARBA00023186"/>
    </source>
</evidence>
<evidence type="ECO:0000313" key="12">
    <source>
        <dbReference type="Proteomes" id="UP000001106"/>
    </source>
</evidence>
<dbReference type="STRING" id="419665.Maeo_1329"/>
<evidence type="ECO:0000256" key="3">
    <source>
        <dbReference type="ARBA" id="ARBA00006577"/>
    </source>
</evidence>
<keyword evidence="5 8" id="KW-0697">Rotamase</keyword>
<dbReference type="GeneID" id="5326811"/>
<dbReference type="GO" id="GO:0042026">
    <property type="term" value="P:protein refolding"/>
    <property type="evidence" value="ECO:0007669"/>
    <property type="project" value="UniProtKB-ARBA"/>
</dbReference>
<dbReference type="Proteomes" id="UP000001106">
    <property type="component" value="Chromosome"/>
</dbReference>
<name>A6UWN3_META3</name>
<evidence type="ECO:0000313" key="11">
    <source>
        <dbReference type="EMBL" id="ABR56905.1"/>
    </source>
</evidence>
<reference evidence="11" key="1">
    <citation type="submission" date="2007-06" db="EMBL/GenBank/DDBJ databases">
        <title>Complete sequence of Methanococcus aeolicus Nankai-3.</title>
        <authorList>
            <consortium name="US DOE Joint Genome Institute"/>
            <person name="Copeland A."/>
            <person name="Lucas S."/>
            <person name="Lapidus A."/>
            <person name="Barry K."/>
            <person name="Glavina del Rio T."/>
            <person name="Dalin E."/>
            <person name="Tice H."/>
            <person name="Pitluck S."/>
            <person name="Chain P."/>
            <person name="Malfatti S."/>
            <person name="Shin M."/>
            <person name="Vergez L."/>
            <person name="Schmutz J."/>
            <person name="Larimer F."/>
            <person name="Land M."/>
            <person name="Hauser L."/>
            <person name="Kyrpides N."/>
            <person name="Lykidis A."/>
            <person name="Sieprawska-Lupa M."/>
            <person name="Whitman W.B."/>
            <person name="Richardson P."/>
        </authorList>
    </citation>
    <scope>NUCLEOTIDE SEQUENCE [LARGE SCALE GENOMIC DNA]</scope>
    <source>
        <strain evidence="11">Nankai-3</strain>
    </source>
</reference>
<dbReference type="Gene3D" id="3.10.50.40">
    <property type="match status" value="1"/>
</dbReference>
<dbReference type="HOGENOM" id="CLU_098197_2_0_2"/>
<comment type="similarity">
    <text evidence="3 9">Belongs to the FKBP-type PPIase family.</text>
</comment>
<dbReference type="InterPro" id="IPR001179">
    <property type="entry name" value="PPIase_FKBP_dom"/>
</dbReference>
<organism evidence="11 12">
    <name type="scientific">Methanococcus aeolicus (strain ATCC BAA-1280 / DSM 17508 / OCM 812 / Nankai-3)</name>
    <dbReference type="NCBI Taxonomy" id="419665"/>
    <lineage>
        <taxon>Archaea</taxon>
        <taxon>Methanobacteriati</taxon>
        <taxon>Methanobacteriota</taxon>
        <taxon>Methanomada group</taxon>
        <taxon>Methanococci</taxon>
        <taxon>Methanococcales</taxon>
        <taxon>Methanococcaceae</taxon>
        <taxon>Methanococcus</taxon>
    </lineage>
</organism>
<dbReference type="EMBL" id="CP000743">
    <property type="protein sequence ID" value="ABR56905.1"/>
    <property type="molecule type" value="Genomic_DNA"/>
</dbReference>
<evidence type="ECO:0000256" key="8">
    <source>
        <dbReference type="PROSITE-ProRule" id="PRU00277"/>
    </source>
</evidence>
<dbReference type="OrthoDB" id="8615at2157"/>
<dbReference type="GO" id="GO:0003755">
    <property type="term" value="F:peptidyl-prolyl cis-trans isomerase activity"/>
    <property type="evidence" value="ECO:0007669"/>
    <property type="project" value="UniProtKB-UniRule"/>
</dbReference>
<dbReference type="KEGG" id="mae:Maeo_1329"/>
<evidence type="ECO:0000256" key="9">
    <source>
        <dbReference type="RuleBase" id="RU003915"/>
    </source>
</evidence>
<dbReference type="GO" id="GO:0005737">
    <property type="term" value="C:cytoplasm"/>
    <property type="evidence" value="ECO:0007669"/>
    <property type="project" value="UniProtKB-SubCell"/>
</dbReference>
<dbReference type="PANTHER" id="PTHR47861:SF3">
    <property type="entry name" value="FKBP-TYPE PEPTIDYL-PROLYL CIS-TRANS ISOMERASE SLYD"/>
    <property type="match status" value="1"/>
</dbReference>
<sequence>MVEKGYKVKVDYTGKLENGEIFDTSIESVAKEAGLYTPERPYEPLEFKLGKGQLIKGFEDAVLGMEVGEEKTVTIPANEAYGERDEQLIQKVPKDAFEGADFEPEVGMVILAGGAPATITEIDDENVMLDFNHQLAGKTLVFTIKVLDAMEGCDDEEDCECEGDGCGCDCH</sequence>
<dbReference type="SUPFAM" id="SSF54534">
    <property type="entry name" value="FKBP-like"/>
    <property type="match status" value="1"/>
</dbReference>
<dbReference type="AlphaFoldDB" id="A6UWN3"/>
<protein>
    <recommendedName>
        <fullName evidence="9">Peptidyl-prolyl cis-trans isomerase</fullName>
        <ecNumber evidence="9">5.2.1.8</ecNumber>
    </recommendedName>
</protein>
<dbReference type="Pfam" id="PF00254">
    <property type="entry name" value="FKBP_C"/>
    <property type="match status" value="1"/>
</dbReference>
<accession>A6UWN3</accession>
<feature type="domain" description="PPIase FKBP-type" evidence="10">
    <location>
        <begin position="5"/>
        <end position="96"/>
    </location>
</feature>
<proteinExistence type="inferred from homology"/>
<keyword evidence="12" id="KW-1185">Reference proteome</keyword>
<evidence type="ECO:0000256" key="4">
    <source>
        <dbReference type="ARBA" id="ARBA00022490"/>
    </source>
</evidence>
<comment type="subcellular location">
    <subcellularLocation>
        <location evidence="2">Cytoplasm</location>
    </subcellularLocation>
</comment>
<dbReference type="EC" id="5.2.1.8" evidence="9"/>
<dbReference type="PROSITE" id="PS50059">
    <property type="entry name" value="FKBP_PPIASE"/>
    <property type="match status" value="1"/>
</dbReference>
<evidence type="ECO:0000256" key="1">
    <source>
        <dbReference type="ARBA" id="ARBA00000971"/>
    </source>
</evidence>
<evidence type="ECO:0000256" key="2">
    <source>
        <dbReference type="ARBA" id="ARBA00004496"/>
    </source>
</evidence>
<dbReference type="InterPro" id="IPR046357">
    <property type="entry name" value="PPIase_dom_sf"/>
</dbReference>
<gene>
    <name evidence="11" type="ordered locus">Maeo_1329</name>
</gene>
<evidence type="ECO:0000256" key="7">
    <source>
        <dbReference type="ARBA" id="ARBA00023235"/>
    </source>
</evidence>
<evidence type="ECO:0000256" key="5">
    <source>
        <dbReference type="ARBA" id="ARBA00023110"/>
    </source>
</evidence>
<keyword evidence="7 8" id="KW-0413">Isomerase</keyword>
<dbReference type="RefSeq" id="WP_011974037.1">
    <property type="nucleotide sequence ID" value="NC_009635.1"/>
</dbReference>
<dbReference type="PANTHER" id="PTHR47861">
    <property type="entry name" value="FKBP-TYPE PEPTIDYL-PROLYL CIS-TRANS ISOMERASE SLYD"/>
    <property type="match status" value="1"/>
</dbReference>
<dbReference type="eggNOG" id="arCOG00981">
    <property type="taxonomic scope" value="Archaea"/>
</dbReference>
<keyword evidence="4" id="KW-0963">Cytoplasm</keyword>